<dbReference type="PANTHER" id="PTHR43289:SF34">
    <property type="entry name" value="SERINE_THREONINE-PROTEIN KINASE YBDM-RELATED"/>
    <property type="match status" value="1"/>
</dbReference>
<comment type="caution">
    <text evidence="8">The sequence shown here is derived from an EMBL/GenBank/DDBJ whole genome shotgun (WGS) entry which is preliminary data.</text>
</comment>
<dbReference type="InterPro" id="IPR000719">
    <property type="entry name" value="Prot_kinase_dom"/>
</dbReference>
<evidence type="ECO:0000313" key="9">
    <source>
        <dbReference type="Proteomes" id="UP001604267"/>
    </source>
</evidence>
<dbReference type="SUPFAM" id="SSF56112">
    <property type="entry name" value="Protein kinase-like (PK-like)"/>
    <property type="match status" value="1"/>
</dbReference>
<dbReference type="PROSITE" id="PS00107">
    <property type="entry name" value="PROTEIN_KINASE_ATP"/>
    <property type="match status" value="1"/>
</dbReference>
<dbReference type="Gene3D" id="1.10.510.10">
    <property type="entry name" value="Transferase(Phosphotransferase) domain 1"/>
    <property type="match status" value="1"/>
</dbReference>
<gene>
    <name evidence="8" type="ORF">ACGFZB_18630</name>
</gene>
<evidence type="ECO:0000256" key="4">
    <source>
        <dbReference type="ARBA" id="ARBA00022840"/>
    </source>
</evidence>
<reference evidence="8 9" key="1">
    <citation type="submission" date="2024-10" db="EMBL/GenBank/DDBJ databases">
        <title>The Natural Products Discovery Center: Release of the First 8490 Sequenced Strains for Exploring Actinobacteria Biosynthetic Diversity.</title>
        <authorList>
            <person name="Kalkreuter E."/>
            <person name="Kautsar S.A."/>
            <person name="Yang D."/>
            <person name="Bader C.D."/>
            <person name="Teijaro C.N."/>
            <person name="Fluegel L."/>
            <person name="Davis C.M."/>
            <person name="Simpson J.R."/>
            <person name="Lauterbach L."/>
            <person name="Steele A.D."/>
            <person name="Gui C."/>
            <person name="Meng S."/>
            <person name="Li G."/>
            <person name="Viehrig K."/>
            <person name="Ye F."/>
            <person name="Su P."/>
            <person name="Kiefer A.F."/>
            <person name="Nichols A."/>
            <person name="Cepeda A.J."/>
            <person name="Yan W."/>
            <person name="Fan B."/>
            <person name="Jiang Y."/>
            <person name="Adhikari A."/>
            <person name="Zheng C.-J."/>
            <person name="Schuster L."/>
            <person name="Cowan T.M."/>
            <person name="Smanski M.J."/>
            <person name="Chevrette M.G."/>
            <person name="De Carvalho L.P.S."/>
            <person name="Shen B."/>
        </authorList>
    </citation>
    <scope>NUCLEOTIDE SEQUENCE [LARGE SCALE GENOMIC DNA]</scope>
    <source>
        <strain evidence="8 9">NPDC048320</strain>
    </source>
</reference>
<dbReference type="PROSITE" id="PS50011">
    <property type="entry name" value="PROTEIN_KINASE_DOM"/>
    <property type="match status" value="1"/>
</dbReference>
<dbReference type="RefSeq" id="WP_392818434.1">
    <property type="nucleotide sequence ID" value="NZ_JBICYV010000008.1"/>
</dbReference>
<keyword evidence="3 8" id="KW-0418">Kinase</keyword>
<sequence length="445" mass="46148">MERIGGYLVERRLGEGGMGTVYLARTRGGRAVALKVAKAELAADPVFRERFRSEVEAARAVGGFHTAPVVDADVDGDPLWLATAYIPGPTLAERLAAEGAMDEPRLRSLGAALAEALESIHSCGLVHRDLKPGNIIMAADGPRVLDFGIARAVESTRLTATGTAFGTPGFLAPEQALGHDVTGAADVFALGAVLVAAAGGAAWGEGTPMGLMYRSVHEPPDLSAVPSALADLVSACLAKEPADRPTPTALLDRLTGQAPAYPPTVLTTPQAATPRAATPPQPLTPPQAATPAQAFAPQAFTPPPQPATPPHLPAQPATPPHLPAQPATPPHLPVQPATPPPPGFGPPPVPYGGGYGSPEAVLADAQSGVVVGAAGVLLEVAGAAADFPWNEIAHVERHWRGNRLTVIVRLWDGGVYSCELNARRRARLTAWLAQLDPVLARYLTR</sequence>
<organism evidence="8 9">
    <name type="scientific">Streptomyces cinerochromogenes</name>
    <dbReference type="NCBI Taxonomy" id="66422"/>
    <lineage>
        <taxon>Bacteria</taxon>
        <taxon>Bacillati</taxon>
        <taxon>Actinomycetota</taxon>
        <taxon>Actinomycetes</taxon>
        <taxon>Kitasatosporales</taxon>
        <taxon>Streptomycetaceae</taxon>
        <taxon>Streptomyces</taxon>
    </lineage>
</organism>
<feature type="region of interest" description="Disordered" evidence="6">
    <location>
        <begin position="260"/>
        <end position="352"/>
    </location>
</feature>
<dbReference type="InterPro" id="IPR008271">
    <property type="entry name" value="Ser/Thr_kinase_AS"/>
</dbReference>
<evidence type="ECO:0000256" key="2">
    <source>
        <dbReference type="ARBA" id="ARBA00022741"/>
    </source>
</evidence>
<dbReference type="InterPro" id="IPR017441">
    <property type="entry name" value="Protein_kinase_ATP_BS"/>
</dbReference>
<evidence type="ECO:0000256" key="1">
    <source>
        <dbReference type="ARBA" id="ARBA00022679"/>
    </source>
</evidence>
<dbReference type="Proteomes" id="UP001604267">
    <property type="component" value="Unassembled WGS sequence"/>
</dbReference>
<dbReference type="PROSITE" id="PS00108">
    <property type="entry name" value="PROTEIN_KINASE_ST"/>
    <property type="match status" value="1"/>
</dbReference>
<dbReference type="EMBL" id="JBICYV010000008">
    <property type="protein sequence ID" value="MFG3012438.1"/>
    <property type="molecule type" value="Genomic_DNA"/>
</dbReference>
<feature type="compositionally biased region" description="Low complexity" evidence="6">
    <location>
        <begin position="266"/>
        <end position="276"/>
    </location>
</feature>
<keyword evidence="1 8" id="KW-0808">Transferase</keyword>
<dbReference type="EC" id="2.7.11.1" evidence="8"/>
<feature type="compositionally biased region" description="Low complexity" evidence="6">
    <location>
        <begin position="286"/>
        <end position="299"/>
    </location>
</feature>
<evidence type="ECO:0000256" key="5">
    <source>
        <dbReference type="PROSITE-ProRule" id="PRU10141"/>
    </source>
</evidence>
<dbReference type="PANTHER" id="PTHR43289">
    <property type="entry name" value="MITOGEN-ACTIVATED PROTEIN KINASE KINASE KINASE 20-RELATED"/>
    <property type="match status" value="1"/>
</dbReference>
<dbReference type="CDD" id="cd14014">
    <property type="entry name" value="STKc_PknB_like"/>
    <property type="match status" value="1"/>
</dbReference>
<feature type="binding site" evidence="5">
    <location>
        <position position="35"/>
    </location>
    <ligand>
        <name>ATP</name>
        <dbReference type="ChEBI" id="CHEBI:30616"/>
    </ligand>
</feature>
<evidence type="ECO:0000313" key="8">
    <source>
        <dbReference type="EMBL" id="MFG3012438.1"/>
    </source>
</evidence>
<dbReference type="Gene3D" id="3.30.200.20">
    <property type="entry name" value="Phosphorylase Kinase, domain 1"/>
    <property type="match status" value="1"/>
</dbReference>
<evidence type="ECO:0000256" key="6">
    <source>
        <dbReference type="SAM" id="MobiDB-lite"/>
    </source>
</evidence>
<dbReference type="InterPro" id="IPR011009">
    <property type="entry name" value="Kinase-like_dom_sf"/>
</dbReference>
<name>A0ABW7B5L1_9ACTN</name>
<keyword evidence="9" id="KW-1185">Reference proteome</keyword>
<evidence type="ECO:0000256" key="3">
    <source>
        <dbReference type="ARBA" id="ARBA00022777"/>
    </source>
</evidence>
<keyword evidence="2 5" id="KW-0547">Nucleotide-binding</keyword>
<evidence type="ECO:0000259" key="7">
    <source>
        <dbReference type="PROSITE" id="PS50011"/>
    </source>
</evidence>
<feature type="domain" description="Protein kinase" evidence="7">
    <location>
        <begin position="7"/>
        <end position="261"/>
    </location>
</feature>
<dbReference type="Pfam" id="PF00069">
    <property type="entry name" value="Pkinase"/>
    <property type="match status" value="1"/>
</dbReference>
<dbReference type="GO" id="GO:0004674">
    <property type="term" value="F:protein serine/threonine kinase activity"/>
    <property type="evidence" value="ECO:0007669"/>
    <property type="project" value="UniProtKB-EC"/>
</dbReference>
<accession>A0ABW7B5L1</accession>
<feature type="compositionally biased region" description="Pro residues" evidence="6">
    <location>
        <begin position="300"/>
        <end position="350"/>
    </location>
</feature>
<proteinExistence type="predicted"/>
<protein>
    <submittedName>
        <fullName evidence="8">Serine/threonine-protein kinase</fullName>
        <ecNumber evidence="8">2.7.11.1</ecNumber>
    </submittedName>
</protein>
<keyword evidence="4 5" id="KW-0067">ATP-binding</keyword>
<dbReference type="SMART" id="SM00220">
    <property type="entry name" value="S_TKc"/>
    <property type="match status" value="1"/>
</dbReference>